<dbReference type="PROSITE" id="PS51257">
    <property type="entry name" value="PROKAR_LIPOPROTEIN"/>
    <property type="match status" value="1"/>
</dbReference>
<keyword evidence="1" id="KW-0732">Signal</keyword>
<name>A0A1H4C334_9BACT</name>
<feature type="chain" id="PRO_5010336377" description="DUF4837 domain-containing protein" evidence="1">
    <location>
        <begin position="23"/>
        <end position="336"/>
    </location>
</feature>
<reference evidence="2 3" key="1">
    <citation type="submission" date="2016-10" db="EMBL/GenBank/DDBJ databases">
        <authorList>
            <person name="de Groot N.N."/>
        </authorList>
    </citation>
    <scope>NUCLEOTIDE SEQUENCE [LARGE SCALE GENOMIC DNA]</scope>
    <source>
        <strain evidence="2 3">DSM 25383</strain>
    </source>
</reference>
<accession>A0A1H4C334</accession>
<proteinExistence type="predicted"/>
<protein>
    <recommendedName>
        <fullName evidence="4">DUF4837 domain-containing protein</fullName>
    </recommendedName>
</protein>
<dbReference type="OrthoDB" id="1115230at2"/>
<evidence type="ECO:0008006" key="4">
    <source>
        <dbReference type="Google" id="ProtNLM"/>
    </source>
</evidence>
<dbReference type="AlphaFoldDB" id="A0A1H4C334"/>
<sequence length="336" mass="37641">MKTILRIALVAAVIATMTGCDAFKTLNKSKKGAQGKPYELIVVCPQAEWTGEVGDSLRAIFTAPVPYLNQVEPIFDVLRVTERGFTGMVADHRNILKVIVDPSLQETATAVQYNVTADPQIVLTLQGPDDKAVVDYLSQHRGDLVHVLEQAERDRAVKANEIYNNPGVEAAVRKTFGVEMRIPKGYLLAAQKDNFVWARNEYPTASQGFFVYSYPYKGPESLSAKALIAARNKFAALIPGPSDGSYMITSDAFEPEYRMFRLEGRLWCELRGFWDVHGDFMGGPFVSYSTVDTATNRVFTLDCYVYAPDLNKPRKRNYMRGVEHLLYSVQFPKQAE</sequence>
<evidence type="ECO:0000313" key="3">
    <source>
        <dbReference type="Proteomes" id="UP000183253"/>
    </source>
</evidence>
<dbReference type="Pfam" id="PF16125">
    <property type="entry name" value="DUF4837"/>
    <property type="match status" value="1"/>
</dbReference>
<keyword evidence="3" id="KW-1185">Reference proteome</keyword>
<dbReference type="RefSeq" id="WP_026020717.1">
    <property type="nucleotide sequence ID" value="NZ_CAEG01000011.1"/>
</dbReference>
<dbReference type="InterPro" id="IPR032286">
    <property type="entry name" value="DUF4837"/>
</dbReference>
<dbReference type="EMBL" id="FNRI01000004">
    <property type="protein sequence ID" value="SEA54789.1"/>
    <property type="molecule type" value="Genomic_DNA"/>
</dbReference>
<dbReference type="STRING" id="1033731.SAMN05444145_104146"/>
<dbReference type="Proteomes" id="UP000183253">
    <property type="component" value="Unassembled WGS sequence"/>
</dbReference>
<gene>
    <name evidence="2" type="ORF">SAMN05444145_104146</name>
</gene>
<evidence type="ECO:0000313" key="2">
    <source>
        <dbReference type="EMBL" id="SEA54789.1"/>
    </source>
</evidence>
<evidence type="ECO:0000256" key="1">
    <source>
        <dbReference type="SAM" id="SignalP"/>
    </source>
</evidence>
<organism evidence="2 3">
    <name type="scientific">Alistipes timonensis JC136</name>
    <dbReference type="NCBI Taxonomy" id="1033731"/>
    <lineage>
        <taxon>Bacteria</taxon>
        <taxon>Pseudomonadati</taxon>
        <taxon>Bacteroidota</taxon>
        <taxon>Bacteroidia</taxon>
        <taxon>Bacteroidales</taxon>
        <taxon>Rikenellaceae</taxon>
        <taxon>Alistipes</taxon>
    </lineage>
</organism>
<feature type="signal peptide" evidence="1">
    <location>
        <begin position="1"/>
        <end position="22"/>
    </location>
</feature>